<dbReference type="Gene3D" id="1.10.150.240">
    <property type="entry name" value="Putative phosphatase, domain 2"/>
    <property type="match status" value="1"/>
</dbReference>
<dbReference type="GO" id="GO:0046872">
    <property type="term" value="F:metal ion binding"/>
    <property type="evidence" value="ECO:0007669"/>
    <property type="project" value="UniProtKB-KW"/>
</dbReference>
<dbReference type="InterPro" id="IPR023198">
    <property type="entry name" value="PGP-like_dom2"/>
</dbReference>
<dbReference type="RefSeq" id="WP_147390984.1">
    <property type="nucleotide sequence ID" value="NZ_AQHF01000020.1"/>
</dbReference>
<keyword evidence="4" id="KW-0460">Magnesium</keyword>
<dbReference type="InterPro" id="IPR036412">
    <property type="entry name" value="HAD-like_sf"/>
</dbReference>
<dbReference type="AlphaFoldDB" id="A0A8I0T3R1"/>
<keyword evidence="3" id="KW-0479">Metal-binding</keyword>
<gene>
    <name evidence="6" type="ORF">PPEP_a0222</name>
</gene>
<evidence type="ECO:0000256" key="3">
    <source>
        <dbReference type="ARBA" id="ARBA00022723"/>
    </source>
</evidence>
<evidence type="ECO:0000256" key="4">
    <source>
        <dbReference type="ARBA" id="ARBA00022842"/>
    </source>
</evidence>
<dbReference type="PANTHER" id="PTHR46193:SF18">
    <property type="entry name" value="HEXITOL PHOSPHATASE B"/>
    <property type="match status" value="1"/>
</dbReference>
<dbReference type="InterPro" id="IPR006439">
    <property type="entry name" value="HAD-SF_hydro_IA"/>
</dbReference>
<dbReference type="Pfam" id="PF13419">
    <property type="entry name" value="HAD_2"/>
    <property type="match status" value="1"/>
</dbReference>
<name>A0A8I0T3R1_9GAMM</name>
<accession>A0A8I0T3R1</accession>
<dbReference type="InterPro" id="IPR041492">
    <property type="entry name" value="HAD_2"/>
</dbReference>
<sequence>MRYQAVLFDFDGTLVDSEALHYQSWMTVLTQDNIHYTELEFCDEFSGVPTLKAAQTLKLRHQLQPSPQALCDHKNRIFVARAATVFPKLMPYAKQILELTAKRVPIALVTGSSKAEALPVLDHYQLLGLFSVIICKDDVTQPKPHPEPYNKALSALNIAPHQAVAIEDTYTGLTSAKEAGVTAVVVPNVHSSKQDFIHADHLFTDLEAVFKWLSASE</sequence>
<keyword evidence="5" id="KW-0119">Carbohydrate metabolism</keyword>
<dbReference type="Proteomes" id="UP000660708">
    <property type="component" value="Unassembled WGS sequence"/>
</dbReference>
<evidence type="ECO:0000256" key="2">
    <source>
        <dbReference type="ARBA" id="ARBA00006171"/>
    </source>
</evidence>
<dbReference type="PANTHER" id="PTHR46193">
    <property type="entry name" value="6-PHOSPHOGLUCONATE PHOSPHATASE"/>
    <property type="match status" value="1"/>
</dbReference>
<dbReference type="CDD" id="cd07505">
    <property type="entry name" value="HAD_BPGM-like"/>
    <property type="match status" value="1"/>
</dbReference>
<dbReference type="Gene3D" id="3.40.50.1000">
    <property type="entry name" value="HAD superfamily/HAD-like"/>
    <property type="match status" value="1"/>
</dbReference>
<protein>
    <recommendedName>
        <fullName evidence="8">HAD family phosphatase</fullName>
    </recommendedName>
</protein>
<reference evidence="6 7" key="1">
    <citation type="submission" date="2015-06" db="EMBL/GenBank/DDBJ databases">
        <title>Genome sequence of Pseudoalteromonas peptidolytica.</title>
        <authorList>
            <person name="Xie B.-B."/>
            <person name="Rong J.-C."/>
            <person name="Qin Q.-L."/>
            <person name="Zhang Y.-Z."/>
        </authorList>
    </citation>
    <scope>NUCLEOTIDE SEQUENCE [LARGE SCALE GENOMIC DNA]</scope>
    <source>
        <strain evidence="6 7">F12-50-A1</strain>
    </source>
</reference>
<evidence type="ECO:0000313" key="6">
    <source>
        <dbReference type="EMBL" id="MBE0345363.1"/>
    </source>
</evidence>
<dbReference type="EMBL" id="AQHF01000020">
    <property type="protein sequence ID" value="MBE0345363.1"/>
    <property type="molecule type" value="Genomic_DNA"/>
</dbReference>
<dbReference type="SFLD" id="SFLDG01129">
    <property type="entry name" value="C1.5:_HAD__Beta-PGM__Phosphata"/>
    <property type="match status" value="1"/>
</dbReference>
<dbReference type="GO" id="GO:0003824">
    <property type="term" value="F:catalytic activity"/>
    <property type="evidence" value="ECO:0007669"/>
    <property type="project" value="UniProtKB-ARBA"/>
</dbReference>
<dbReference type="NCBIfam" id="TIGR01509">
    <property type="entry name" value="HAD-SF-IA-v3"/>
    <property type="match status" value="1"/>
</dbReference>
<evidence type="ECO:0000256" key="1">
    <source>
        <dbReference type="ARBA" id="ARBA00001946"/>
    </source>
</evidence>
<proteinExistence type="inferred from homology"/>
<dbReference type="InterPro" id="IPR051600">
    <property type="entry name" value="Beta-PGM-like"/>
</dbReference>
<evidence type="ECO:0000313" key="7">
    <source>
        <dbReference type="Proteomes" id="UP000660708"/>
    </source>
</evidence>
<comment type="similarity">
    <text evidence="2">Belongs to the HAD-like hydrolase superfamily. CbbY/CbbZ/Gph/YieH family.</text>
</comment>
<dbReference type="SFLD" id="SFLDS00003">
    <property type="entry name" value="Haloacid_Dehalogenase"/>
    <property type="match status" value="1"/>
</dbReference>
<dbReference type="SUPFAM" id="SSF56784">
    <property type="entry name" value="HAD-like"/>
    <property type="match status" value="1"/>
</dbReference>
<organism evidence="6 7">
    <name type="scientific">Pseudoalteromonas peptidolytica F12-50-A1</name>
    <dbReference type="NCBI Taxonomy" id="1315280"/>
    <lineage>
        <taxon>Bacteria</taxon>
        <taxon>Pseudomonadati</taxon>
        <taxon>Pseudomonadota</taxon>
        <taxon>Gammaproteobacteria</taxon>
        <taxon>Alteromonadales</taxon>
        <taxon>Pseudoalteromonadaceae</taxon>
        <taxon>Pseudoalteromonas</taxon>
    </lineage>
</organism>
<dbReference type="InterPro" id="IPR023214">
    <property type="entry name" value="HAD_sf"/>
</dbReference>
<dbReference type="SFLD" id="SFLDG01135">
    <property type="entry name" value="C1.5.6:_HAD__Beta-PGM__Phospha"/>
    <property type="match status" value="1"/>
</dbReference>
<evidence type="ECO:0008006" key="8">
    <source>
        <dbReference type="Google" id="ProtNLM"/>
    </source>
</evidence>
<comment type="caution">
    <text evidence="6">The sequence shown here is derived from an EMBL/GenBank/DDBJ whole genome shotgun (WGS) entry which is preliminary data.</text>
</comment>
<evidence type="ECO:0000256" key="5">
    <source>
        <dbReference type="ARBA" id="ARBA00023277"/>
    </source>
</evidence>
<comment type="cofactor">
    <cofactor evidence="1">
        <name>Mg(2+)</name>
        <dbReference type="ChEBI" id="CHEBI:18420"/>
    </cofactor>
</comment>
<keyword evidence="7" id="KW-1185">Reference proteome</keyword>